<dbReference type="GO" id="GO:0046872">
    <property type="term" value="F:metal ion binding"/>
    <property type="evidence" value="ECO:0007669"/>
    <property type="project" value="InterPro"/>
</dbReference>
<proteinExistence type="predicted"/>
<gene>
    <name evidence="3" type="ORF">MtrunA17_Chr7g0244161</name>
</gene>
<dbReference type="AlphaFoldDB" id="A0A396H1I6"/>
<accession>A0A396H1I6</accession>
<evidence type="ECO:0000259" key="2">
    <source>
        <dbReference type="Pfam" id="PF07127"/>
    </source>
</evidence>
<dbReference type="InterPro" id="IPR009810">
    <property type="entry name" value="Nodulin_late_dom"/>
</dbReference>
<dbReference type="EMBL" id="PSQE01000007">
    <property type="protein sequence ID" value="RHN46618.1"/>
    <property type="molecule type" value="Genomic_DNA"/>
</dbReference>
<evidence type="ECO:0000256" key="1">
    <source>
        <dbReference type="SAM" id="Phobius"/>
    </source>
</evidence>
<protein>
    <submittedName>
        <fullName evidence="3">Putative Late nodulin</fullName>
    </submittedName>
</protein>
<sequence>MIEIIKFVYIMIFFISIFFVVSESLFIPECNRTEDCPNVCLYPKVSLCIWWYCTCVTVKHRSVRLGHLHSSSSRSNPSFVLFSISFSTIFEDITWSY</sequence>
<dbReference type="Pfam" id="PF07127">
    <property type="entry name" value="Nodulin_late"/>
    <property type="match status" value="1"/>
</dbReference>
<dbReference type="Proteomes" id="UP000265566">
    <property type="component" value="Chromosome 7"/>
</dbReference>
<reference evidence="3" key="1">
    <citation type="journal article" date="2018" name="Nat. Plants">
        <title>Whole-genome landscape of Medicago truncatula symbiotic genes.</title>
        <authorList>
            <person name="Pecrix Y."/>
            <person name="Gamas P."/>
            <person name="Carrere S."/>
        </authorList>
    </citation>
    <scope>NUCLEOTIDE SEQUENCE</scope>
    <source>
        <tissue evidence="3">Leaves</tissue>
    </source>
</reference>
<keyword evidence="1" id="KW-1133">Transmembrane helix</keyword>
<dbReference type="Gramene" id="rna41129">
    <property type="protein sequence ID" value="RHN46618.1"/>
    <property type="gene ID" value="gene41129"/>
</dbReference>
<comment type="caution">
    <text evidence="3">The sequence shown here is derived from an EMBL/GenBank/DDBJ whole genome shotgun (WGS) entry which is preliminary data.</text>
</comment>
<evidence type="ECO:0000313" key="3">
    <source>
        <dbReference type="EMBL" id="RHN46618.1"/>
    </source>
</evidence>
<organism evidence="3">
    <name type="scientific">Medicago truncatula</name>
    <name type="common">Barrel medic</name>
    <name type="synonym">Medicago tribuloides</name>
    <dbReference type="NCBI Taxonomy" id="3880"/>
    <lineage>
        <taxon>Eukaryota</taxon>
        <taxon>Viridiplantae</taxon>
        <taxon>Streptophyta</taxon>
        <taxon>Embryophyta</taxon>
        <taxon>Tracheophyta</taxon>
        <taxon>Spermatophyta</taxon>
        <taxon>Magnoliopsida</taxon>
        <taxon>eudicotyledons</taxon>
        <taxon>Gunneridae</taxon>
        <taxon>Pentapetalae</taxon>
        <taxon>rosids</taxon>
        <taxon>fabids</taxon>
        <taxon>Fabales</taxon>
        <taxon>Fabaceae</taxon>
        <taxon>Papilionoideae</taxon>
        <taxon>50 kb inversion clade</taxon>
        <taxon>NPAAA clade</taxon>
        <taxon>Hologalegina</taxon>
        <taxon>IRL clade</taxon>
        <taxon>Trifolieae</taxon>
        <taxon>Medicago</taxon>
    </lineage>
</organism>
<keyword evidence="1" id="KW-0472">Membrane</keyword>
<feature type="transmembrane region" description="Helical" evidence="1">
    <location>
        <begin position="7"/>
        <end position="27"/>
    </location>
</feature>
<feature type="domain" description="Late nodulin" evidence="2">
    <location>
        <begin position="1"/>
        <end position="53"/>
    </location>
</feature>
<keyword evidence="1" id="KW-0812">Transmembrane</keyword>
<name>A0A396H1I6_MEDTR</name>